<dbReference type="RefSeq" id="WP_069025042.1">
    <property type="nucleotide sequence ID" value="NZ_LVJZ01000004.1"/>
</dbReference>
<feature type="domain" description="Cytoskeleton protein RodZ-like C-terminal" evidence="3">
    <location>
        <begin position="264"/>
        <end position="335"/>
    </location>
</feature>
<dbReference type="InterPro" id="IPR010982">
    <property type="entry name" value="Lambda_DNA-bd_dom_sf"/>
</dbReference>
<accession>A0A1E2UIJ5</accession>
<protein>
    <recommendedName>
        <fullName evidence="3">Cytoskeleton protein RodZ-like C-terminal domain-containing protein</fullName>
    </recommendedName>
</protein>
<feature type="region of interest" description="Disordered" evidence="1">
    <location>
        <begin position="1"/>
        <end position="29"/>
    </location>
</feature>
<feature type="region of interest" description="Disordered" evidence="1">
    <location>
        <begin position="216"/>
        <end position="237"/>
    </location>
</feature>
<keyword evidence="2" id="KW-0472">Membrane</keyword>
<dbReference type="Gene3D" id="1.10.260.40">
    <property type="entry name" value="lambda repressor-like DNA-binding domains"/>
    <property type="match status" value="1"/>
</dbReference>
<dbReference type="STRING" id="1818881.A3196_18485"/>
<comment type="caution">
    <text evidence="4">The sequence shown here is derived from an EMBL/GenBank/DDBJ whole genome shotgun (WGS) entry which is preliminary data.</text>
</comment>
<feature type="transmembrane region" description="Helical" evidence="2">
    <location>
        <begin position="118"/>
        <end position="138"/>
    </location>
</feature>
<dbReference type="Pfam" id="PF13413">
    <property type="entry name" value="HTH_25"/>
    <property type="match status" value="1"/>
</dbReference>
<dbReference type="Proteomes" id="UP000094849">
    <property type="component" value="Unassembled WGS sequence"/>
</dbReference>
<dbReference type="AlphaFoldDB" id="A0A1E2UIJ5"/>
<gene>
    <name evidence="4" type="ORF">A3196_18485</name>
</gene>
<dbReference type="PANTHER" id="PTHR34475:SF1">
    <property type="entry name" value="CYTOSKELETON PROTEIN RODZ"/>
    <property type="match status" value="1"/>
</dbReference>
<evidence type="ECO:0000313" key="4">
    <source>
        <dbReference type="EMBL" id="ODB94508.1"/>
    </source>
</evidence>
<proteinExistence type="predicted"/>
<sequence>MNQAENDDQDKAVSASEQGPGSLLKKARERQSMSAASVAAQLHLQSNIVDALERDDYDSLPGPVFVQGYLRNYARLVGLQEDAVVAAYQRLFPEIEEQTILNKPERGESKAMHSSHGLMRLVTWGIVIVLGALLFFWWQTRAELEPPEPFPVTEESQPQDMPMAEQPADIDRQLDSVDGQQDEPLPLEEPLPEDEEMAASPQNELLQEPVAADLLPQQSTPTPEVDEPQSEPEVVEPEAARIEPVAVVEETPAPLESRSKSLLFSFEGPCWTEVRSLDGKARIIGEMRSGSKRRLSSEYGPFNVVLGDAAAVTLTIDGQPFDLTPFTRGKVARFTLDPDQL</sequence>
<feature type="compositionally biased region" description="Acidic residues" evidence="1">
    <location>
        <begin position="224"/>
        <end position="236"/>
    </location>
</feature>
<keyword evidence="5" id="KW-1185">Reference proteome</keyword>
<evidence type="ECO:0000256" key="1">
    <source>
        <dbReference type="SAM" id="MobiDB-lite"/>
    </source>
</evidence>
<feature type="region of interest" description="Disordered" evidence="1">
    <location>
        <begin position="177"/>
        <end position="201"/>
    </location>
</feature>
<name>A0A1E2UIJ5_9GAMM</name>
<dbReference type="InterPro" id="IPR025194">
    <property type="entry name" value="RodZ-like_C"/>
</dbReference>
<dbReference type="EMBL" id="LVJZ01000004">
    <property type="protein sequence ID" value="ODB94508.1"/>
    <property type="molecule type" value="Genomic_DNA"/>
</dbReference>
<keyword evidence="2" id="KW-1133">Transmembrane helix</keyword>
<dbReference type="PANTHER" id="PTHR34475">
    <property type="match status" value="1"/>
</dbReference>
<evidence type="ECO:0000256" key="2">
    <source>
        <dbReference type="SAM" id="Phobius"/>
    </source>
</evidence>
<reference evidence="4 5" key="1">
    <citation type="submission" date="2016-03" db="EMBL/GenBank/DDBJ databases">
        <title>Chemosynthetic sulphur-oxidizing symbionts of marine invertebrate animals are capable of nitrogen fixation.</title>
        <authorList>
            <person name="Petersen J.M."/>
            <person name="Kemper A."/>
            <person name="Gruber-Vodicka H."/>
            <person name="Cardini U."/>
            <person name="Geest Mvander."/>
            <person name="Kleiner M."/>
            <person name="Bulgheresi S."/>
            <person name="Fussmann M."/>
            <person name="Herbold C."/>
            <person name="Seah B.K.B."/>
            <person name="Antony C.Paul."/>
            <person name="Liu D."/>
            <person name="Belitz A."/>
            <person name="Weber M."/>
        </authorList>
    </citation>
    <scope>NUCLEOTIDE SEQUENCE [LARGE SCALE GENOMIC DNA]</scope>
    <source>
        <strain evidence="4">G_D</strain>
    </source>
</reference>
<evidence type="ECO:0000313" key="5">
    <source>
        <dbReference type="Proteomes" id="UP000094849"/>
    </source>
</evidence>
<evidence type="ECO:0000259" key="3">
    <source>
        <dbReference type="Pfam" id="PF13464"/>
    </source>
</evidence>
<dbReference type="Pfam" id="PF13464">
    <property type="entry name" value="RodZ_C"/>
    <property type="match status" value="1"/>
</dbReference>
<dbReference type="InterPro" id="IPR050400">
    <property type="entry name" value="Bact_Cytoskel_RodZ"/>
</dbReference>
<organism evidence="4 5">
    <name type="scientific">Candidatus Thiodiazotropha endoloripes</name>
    <dbReference type="NCBI Taxonomy" id="1818881"/>
    <lineage>
        <taxon>Bacteria</taxon>
        <taxon>Pseudomonadati</taxon>
        <taxon>Pseudomonadota</taxon>
        <taxon>Gammaproteobacteria</taxon>
        <taxon>Chromatiales</taxon>
        <taxon>Sedimenticolaceae</taxon>
        <taxon>Candidatus Thiodiazotropha</taxon>
    </lineage>
</organism>
<dbReference type="GO" id="GO:0003677">
    <property type="term" value="F:DNA binding"/>
    <property type="evidence" value="ECO:0007669"/>
    <property type="project" value="InterPro"/>
</dbReference>
<keyword evidence="2" id="KW-0812">Transmembrane</keyword>